<organism evidence="2 3">
    <name type="scientific">Dromaius novaehollandiae</name>
    <name type="common">Emu</name>
    <dbReference type="NCBI Taxonomy" id="8790"/>
    <lineage>
        <taxon>Eukaryota</taxon>
        <taxon>Metazoa</taxon>
        <taxon>Chordata</taxon>
        <taxon>Craniata</taxon>
        <taxon>Vertebrata</taxon>
        <taxon>Euteleostomi</taxon>
        <taxon>Archelosauria</taxon>
        <taxon>Archosauria</taxon>
        <taxon>Dinosauria</taxon>
        <taxon>Saurischia</taxon>
        <taxon>Theropoda</taxon>
        <taxon>Coelurosauria</taxon>
        <taxon>Aves</taxon>
        <taxon>Palaeognathae</taxon>
        <taxon>Casuariiformes</taxon>
        <taxon>Dromaiidae</taxon>
        <taxon>Dromaius</taxon>
    </lineage>
</organism>
<dbReference type="AlphaFoldDB" id="A0A8C4K7K2"/>
<sequence>MFLYYQVQGWGETAPFACFQLQKQAKKSKANETVNNCLFCSDMLQSLDKSLGQEVKTRRNQSKSDGKLSESASEKEEISTRSSKSNCYPTADGIKTEVHHSKLHSVQTSQGEKKNLPIKEYCMWNLDVKNPEAVRHKEIKHQGLNILGPNSSASLTSKSLLLFPPVKDATPNDTSDPSWRNKTTIISQKMLSGTSVEIASYNQDAKAVEQKSKKGTDVINDQVKEKIEIHELSSFVPSHTKVSLLQEDPEQSHWHYALAANKNIATVSNPIALRKNSHHACKQLPHTEGIQHTKHYDIQGSLTNNVRNRYVEVKQEKEAKIQDVPPLSGLLPSLTVSRVARATLPSRLT</sequence>
<accession>A0A8C4K7K2</accession>
<dbReference type="PANTHER" id="PTHR36869">
    <property type="entry name" value="CHROMOSOME 16 OPEN READING FRAME 46"/>
    <property type="match status" value="1"/>
</dbReference>
<dbReference type="InterPro" id="IPR027836">
    <property type="entry name" value="DUF4529"/>
</dbReference>
<dbReference type="Proteomes" id="UP000694423">
    <property type="component" value="Unplaced"/>
</dbReference>
<protein>
    <submittedName>
        <fullName evidence="2">Uncharacterized protein</fullName>
    </submittedName>
</protein>
<evidence type="ECO:0000313" key="2">
    <source>
        <dbReference type="Ensembl" id="ENSDNVP00000018045.1"/>
    </source>
</evidence>
<keyword evidence="3" id="KW-1185">Reference proteome</keyword>
<feature type="compositionally biased region" description="Basic and acidic residues" evidence="1">
    <location>
        <begin position="62"/>
        <end position="79"/>
    </location>
</feature>
<reference evidence="2" key="2">
    <citation type="submission" date="2025-09" db="UniProtKB">
        <authorList>
            <consortium name="Ensembl"/>
        </authorList>
    </citation>
    <scope>IDENTIFICATION</scope>
</reference>
<evidence type="ECO:0000256" key="1">
    <source>
        <dbReference type="SAM" id="MobiDB-lite"/>
    </source>
</evidence>
<proteinExistence type="predicted"/>
<dbReference type="Ensembl" id="ENSDNVT00000021702.1">
    <property type="protein sequence ID" value="ENSDNVP00000018045.1"/>
    <property type="gene ID" value="ENSDNVG00000012616.1"/>
</dbReference>
<name>A0A8C4K7K2_DRONO</name>
<evidence type="ECO:0000313" key="3">
    <source>
        <dbReference type="Proteomes" id="UP000694423"/>
    </source>
</evidence>
<reference evidence="2" key="1">
    <citation type="submission" date="2025-08" db="UniProtKB">
        <authorList>
            <consortium name="Ensembl"/>
        </authorList>
    </citation>
    <scope>IDENTIFICATION</scope>
</reference>
<dbReference type="Pfam" id="PF15032">
    <property type="entry name" value="DUF4529"/>
    <property type="match status" value="1"/>
</dbReference>
<dbReference type="PANTHER" id="PTHR36869:SF1">
    <property type="entry name" value="CHROMOSOME 16 OPEN READING FRAME 46"/>
    <property type="match status" value="1"/>
</dbReference>
<feature type="region of interest" description="Disordered" evidence="1">
    <location>
        <begin position="53"/>
        <end position="91"/>
    </location>
</feature>